<organism evidence="2 3">
    <name type="scientific">Sphingobium subterraneum</name>
    <dbReference type="NCBI Taxonomy" id="627688"/>
    <lineage>
        <taxon>Bacteria</taxon>
        <taxon>Pseudomonadati</taxon>
        <taxon>Pseudomonadota</taxon>
        <taxon>Alphaproteobacteria</taxon>
        <taxon>Sphingomonadales</taxon>
        <taxon>Sphingomonadaceae</taxon>
        <taxon>Sphingobium</taxon>
    </lineage>
</organism>
<keyword evidence="3" id="KW-1185">Reference proteome</keyword>
<dbReference type="Proteomes" id="UP000552700">
    <property type="component" value="Unassembled WGS sequence"/>
</dbReference>
<feature type="region of interest" description="Disordered" evidence="1">
    <location>
        <begin position="1"/>
        <end position="21"/>
    </location>
</feature>
<proteinExistence type="predicted"/>
<sequence>MGDGAGDLWQSGVDPLSPGKKRPYGSALILSTETDMLTHILFECDDVAAPNNAYGAYLRDPTGNKICAFTGMMG</sequence>
<name>A0A841IZ21_9SPHN</name>
<reference evidence="2 3" key="1">
    <citation type="submission" date="2020-08" db="EMBL/GenBank/DDBJ databases">
        <title>Genomic Encyclopedia of Type Strains, Phase IV (KMG-IV): sequencing the most valuable type-strain genomes for metagenomic binning, comparative biology and taxonomic classification.</title>
        <authorList>
            <person name="Goeker M."/>
        </authorList>
    </citation>
    <scope>NUCLEOTIDE SEQUENCE [LARGE SCALE GENOMIC DNA]</scope>
    <source>
        <strain evidence="2 3">DSM 102255</strain>
    </source>
</reference>
<dbReference type="InterPro" id="IPR029068">
    <property type="entry name" value="Glyas_Bleomycin-R_OHBP_Dase"/>
</dbReference>
<dbReference type="EMBL" id="JACIJP010000002">
    <property type="protein sequence ID" value="MBB6123837.1"/>
    <property type="molecule type" value="Genomic_DNA"/>
</dbReference>
<dbReference type="AlphaFoldDB" id="A0A841IZ21"/>
<protein>
    <submittedName>
        <fullName evidence="2">Uncharacterized protein</fullName>
    </submittedName>
</protein>
<accession>A0A841IZ21</accession>
<gene>
    <name evidence="2" type="ORF">FHS92_001566</name>
</gene>
<comment type="caution">
    <text evidence="2">The sequence shown here is derived from an EMBL/GenBank/DDBJ whole genome shotgun (WGS) entry which is preliminary data.</text>
</comment>
<evidence type="ECO:0000313" key="3">
    <source>
        <dbReference type="Proteomes" id="UP000552700"/>
    </source>
</evidence>
<evidence type="ECO:0000313" key="2">
    <source>
        <dbReference type="EMBL" id="MBB6123837.1"/>
    </source>
</evidence>
<evidence type="ECO:0000256" key="1">
    <source>
        <dbReference type="SAM" id="MobiDB-lite"/>
    </source>
</evidence>
<dbReference type="SUPFAM" id="SSF54593">
    <property type="entry name" value="Glyoxalase/Bleomycin resistance protein/Dihydroxybiphenyl dioxygenase"/>
    <property type="match status" value="1"/>
</dbReference>